<reference evidence="1 2" key="1">
    <citation type="submission" date="2018-11" db="EMBL/GenBank/DDBJ databases">
        <title>Genome sequence of Saitozyma podzolica DSM 27192.</title>
        <authorList>
            <person name="Aliyu H."/>
            <person name="Gorte O."/>
            <person name="Ochsenreither K."/>
        </authorList>
    </citation>
    <scope>NUCLEOTIDE SEQUENCE [LARGE SCALE GENOMIC DNA]</scope>
    <source>
        <strain evidence="1 2">DSM 27192</strain>
    </source>
</reference>
<accession>A0A427YST6</accession>
<evidence type="ECO:0000313" key="1">
    <source>
        <dbReference type="EMBL" id="RSH94180.1"/>
    </source>
</evidence>
<organism evidence="1 2">
    <name type="scientific">Saitozyma podzolica</name>
    <dbReference type="NCBI Taxonomy" id="1890683"/>
    <lineage>
        <taxon>Eukaryota</taxon>
        <taxon>Fungi</taxon>
        <taxon>Dikarya</taxon>
        <taxon>Basidiomycota</taxon>
        <taxon>Agaricomycotina</taxon>
        <taxon>Tremellomycetes</taxon>
        <taxon>Tremellales</taxon>
        <taxon>Trimorphomycetaceae</taxon>
        <taxon>Saitozyma</taxon>
    </lineage>
</organism>
<dbReference type="Proteomes" id="UP000279259">
    <property type="component" value="Unassembled WGS sequence"/>
</dbReference>
<dbReference type="STRING" id="1890683.A0A427YST6"/>
<name>A0A427YST6_9TREE</name>
<sequence>MSEVSYELAAIRWSRSDTIDVLTIHDTQIAVFPLAFLSSCGDNTWQYVLNVVHQLVTPIPERPGVIVTEMGEPVNLEEPPSAGTFRYKQPGVNTEPTFSRGPEYFSHFKSPTLMASETTRSASSRVSGRPEQASFKTHVVARDSACLVSEVDVDLCGCRTHRPSESSGQVLGRKHPDMFGTAAGLLLNGNLHRTFDSLDWSLYRKGDTFYVHYFTLRLRNTSGCTARRSHPGAYHQAGACDVLIGELIASMSLFDVVEQNKKALVAPPAPT</sequence>
<gene>
    <name evidence="1" type="ORF">EHS25_003983</name>
</gene>
<keyword evidence="2" id="KW-1185">Reference proteome</keyword>
<dbReference type="EMBL" id="RSCD01000002">
    <property type="protein sequence ID" value="RSH94180.1"/>
    <property type="molecule type" value="Genomic_DNA"/>
</dbReference>
<dbReference type="OrthoDB" id="2569251at2759"/>
<comment type="caution">
    <text evidence="1">The sequence shown here is derived from an EMBL/GenBank/DDBJ whole genome shotgun (WGS) entry which is preliminary data.</text>
</comment>
<proteinExistence type="predicted"/>
<evidence type="ECO:0000313" key="2">
    <source>
        <dbReference type="Proteomes" id="UP000279259"/>
    </source>
</evidence>
<protein>
    <submittedName>
        <fullName evidence="1">Uncharacterized protein</fullName>
    </submittedName>
</protein>
<dbReference type="AlphaFoldDB" id="A0A427YST6"/>